<accession>W4KKS0</accession>
<dbReference type="HOGENOM" id="CLU_1787095_0_0_1"/>
<evidence type="ECO:0000313" key="1">
    <source>
        <dbReference type="EMBL" id="ETW85666.1"/>
    </source>
</evidence>
<dbReference type="Proteomes" id="UP000030671">
    <property type="component" value="Unassembled WGS sequence"/>
</dbReference>
<reference evidence="1 2" key="1">
    <citation type="journal article" date="2012" name="New Phytol.">
        <title>Insight into trade-off between wood decay and parasitism from the genome of a fungal forest pathogen.</title>
        <authorList>
            <person name="Olson A."/>
            <person name="Aerts A."/>
            <person name="Asiegbu F."/>
            <person name="Belbahri L."/>
            <person name="Bouzid O."/>
            <person name="Broberg A."/>
            <person name="Canback B."/>
            <person name="Coutinho P.M."/>
            <person name="Cullen D."/>
            <person name="Dalman K."/>
            <person name="Deflorio G."/>
            <person name="van Diepen L.T."/>
            <person name="Dunand C."/>
            <person name="Duplessis S."/>
            <person name="Durling M."/>
            <person name="Gonthier P."/>
            <person name="Grimwood J."/>
            <person name="Fossdal C.G."/>
            <person name="Hansson D."/>
            <person name="Henrissat B."/>
            <person name="Hietala A."/>
            <person name="Himmelstrand K."/>
            <person name="Hoffmeister D."/>
            <person name="Hogberg N."/>
            <person name="James T.Y."/>
            <person name="Karlsson M."/>
            <person name="Kohler A."/>
            <person name="Kues U."/>
            <person name="Lee Y.H."/>
            <person name="Lin Y.C."/>
            <person name="Lind M."/>
            <person name="Lindquist E."/>
            <person name="Lombard V."/>
            <person name="Lucas S."/>
            <person name="Lunden K."/>
            <person name="Morin E."/>
            <person name="Murat C."/>
            <person name="Park J."/>
            <person name="Raffaello T."/>
            <person name="Rouze P."/>
            <person name="Salamov A."/>
            <person name="Schmutz J."/>
            <person name="Solheim H."/>
            <person name="Stahlberg J."/>
            <person name="Velez H."/>
            <person name="de Vries R.P."/>
            <person name="Wiebenga A."/>
            <person name="Woodward S."/>
            <person name="Yakovlev I."/>
            <person name="Garbelotto M."/>
            <person name="Martin F."/>
            <person name="Grigoriev I.V."/>
            <person name="Stenlid J."/>
        </authorList>
    </citation>
    <scope>NUCLEOTIDE SEQUENCE [LARGE SCALE GENOMIC DNA]</scope>
    <source>
        <strain evidence="1 2">TC 32-1</strain>
    </source>
</reference>
<dbReference type="InParanoid" id="W4KKS0"/>
<dbReference type="KEGG" id="hir:HETIRDRAFT_100714"/>
<protein>
    <submittedName>
        <fullName evidence="1">Uncharacterized protein</fullName>
    </submittedName>
</protein>
<evidence type="ECO:0000313" key="2">
    <source>
        <dbReference type="Proteomes" id="UP000030671"/>
    </source>
</evidence>
<dbReference type="EMBL" id="KI925455">
    <property type="protein sequence ID" value="ETW85666.1"/>
    <property type="molecule type" value="Genomic_DNA"/>
</dbReference>
<sequence length="145" mass="16204">MKCVERLSARASDLASATDPRYASDMHGGQRAEGAVVAIVKRRRKAVQGRASEGRAFTLCVPASWRAPRYGVTAHGYTALCTSVPPSACLSLTSLPRVRDPSGKPMYRQVLERLVNDTHLSRSRLLLLVRSPRALRRFEWTKVWR</sequence>
<proteinExistence type="predicted"/>
<dbReference type="RefSeq" id="XP_009542501.1">
    <property type="nucleotide sequence ID" value="XM_009544206.1"/>
</dbReference>
<keyword evidence="2" id="KW-1185">Reference proteome</keyword>
<dbReference type="GeneID" id="20665705"/>
<name>W4KKS0_HETIT</name>
<dbReference type="AlphaFoldDB" id="W4KKS0"/>
<organism evidence="1 2">
    <name type="scientific">Heterobasidion irregulare (strain TC 32-1)</name>
    <dbReference type="NCBI Taxonomy" id="747525"/>
    <lineage>
        <taxon>Eukaryota</taxon>
        <taxon>Fungi</taxon>
        <taxon>Dikarya</taxon>
        <taxon>Basidiomycota</taxon>
        <taxon>Agaricomycotina</taxon>
        <taxon>Agaricomycetes</taxon>
        <taxon>Russulales</taxon>
        <taxon>Bondarzewiaceae</taxon>
        <taxon>Heterobasidion</taxon>
        <taxon>Heterobasidion annosum species complex</taxon>
    </lineage>
</organism>
<gene>
    <name evidence="1" type="ORF">HETIRDRAFT_100714</name>
</gene>